<keyword evidence="3" id="KW-1185">Reference proteome</keyword>
<dbReference type="Proteomes" id="UP000011115">
    <property type="component" value="Unassembled WGS sequence"/>
</dbReference>
<accession>M1D971</accession>
<dbReference type="HOGENOM" id="CLU_029307_9_1_1"/>
<reference evidence="2" key="2">
    <citation type="submission" date="2015-06" db="UniProtKB">
        <authorList>
            <consortium name="EnsemblPlants"/>
        </authorList>
    </citation>
    <scope>IDENTIFICATION</scope>
    <source>
        <strain evidence="2">DM1-3 516 R44</strain>
    </source>
</reference>
<organism evidence="2 3">
    <name type="scientific">Solanum tuberosum</name>
    <name type="common">Potato</name>
    <dbReference type="NCBI Taxonomy" id="4113"/>
    <lineage>
        <taxon>Eukaryota</taxon>
        <taxon>Viridiplantae</taxon>
        <taxon>Streptophyta</taxon>
        <taxon>Embryophyta</taxon>
        <taxon>Tracheophyta</taxon>
        <taxon>Spermatophyta</taxon>
        <taxon>Magnoliopsida</taxon>
        <taxon>eudicotyledons</taxon>
        <taxon>Gunneridae</taxon>
        <taxon>Pentapetalae</taxon>
        <taxon>asterids</taxon>
        <taxon>lamiids</taxon>
        <taxon>Solanales</taxon>
        <taxon>Solanaceae</taxon>
        <taxon>Solanoideae</taxon>
        <taxon>Solaneae</taxon>
        <taxon>Solanum</taxon>
    </lineage>
</organism>
<dbReference type="PaxDb" id="4113-PGSC0003DMT400085298"/>
<dbReference type="EnsemblPlants" id="PGSC0003DMT400085298">
    <property type="protein sequence ID" value="PGSC0003DMT400085298"/>
    <property type="gene ID" value="PGSC0003DMG400034869"/>
</dbReference>
<feature type="region of interest" description="Disordered" evidence="1">
    <location>
        <begin position="49"/>
        <end position="78"/>
    </location>
</feature>
<sequence>MLHQPYEMVSKLLDGMVEANKEAKRKQEWDALVTQLDVLSTRVTELETQAMKEEKHSSLRGCKHGRKQRNVQDDEAPSLIQQKIEAHEKMLNEMKENIKMLNKVSASHSMTIQLQDAQIGHLITGHYPSFAEDSPNYNMGNSEDEE</sequence>
<dbReference type="AlphaFoldDB" id="M1D971"/>
<proteinExistence type="predicted"/>
<evidence type="ECO:0000256" key="1">
    <source>
        <dbReference type="SAM" id="MobiDB-lite"/>
    </source>
</evidence>
<dbReference type="Gramene" id="PGSC0003DMT400085298">
    <property type="protein sequence ID" value="PGSC0003DMT400085298"/>
    <property type="gene ID" value="PGSC0003DMG400034869"/>
</dbReference>
<protein>
    <submittedName>
        <fullName evidence="2">Uncharacterized protein</fullName>
    </submittedName>
</protein>
<evidence type="ECO:0000313" key="2">
    <source>
        <dbReference type="EnsemblPlants" id="PGSC0003DMT400085298"/>
    </source>
</evidence>
<evidence type="ECO:0000313" key="3">
    <source>
        <dbReference type="Proteomes" id="UP000011115"/>
    </source>
</evidence>
<reference evidence="3" key="1">
    <citation type="journal article" date="2011" name="Nature">
        <title>Genome sequence and analysis of the tuber crop potato.</title>
        <authorList>
            <consortium name="The Potato Genome Sequencing Consortium"/>
        </authorList>
    </citation>
    <scope>NUCLEOTIDE SEQUENCE [LARGE SCALE GENOMIC DNA]</scope>
    <source>
        <strain evidence="3">cv. DM1-3 516 R44</strain>
    </source>
</reference>
<name>M1D971_SOLTU</name>
<dbReference type="InParanoid" id="M1D971"/>